<evidence type="ECO:0000313" key="17">
    <source>
        <dbReference type="EMBL" id="RGT38834.1"/>
    </source>
</evidence>
<evidence type="ECO:0000313" key="15">
    <source>
        <dbReference type="EMBL" id="PLT89474.1"/>
    </source>
</evidence>
<evidence type="ECO:0000313" key="16">
    <source>
        <dbReference type="EMBL" id="RGM21270.1"/>
    </source>
</evidence>
<name>A0A2N5NP84_MEDGN</name>
<evidence type="ECO:0000313" key="22">
    <source>
        <dbReference type="Proteomes" id="UP000234840"/>
    </source>
</evidence>
<evidence type="ECO:0000313" key="12">
    <source>
        <dbReference type="EMBL" id="PLT57233.1"/>
    </source>
</evidence>
<dbReference type="EMBL" id="QRQE01000030">
    <property type="protein sequence ID" value="RHM73853.1"/>
    <property type="molecule type" value="Genomic_DNA"/>
</dbReference>
<dbReference type="EMBL" id="QRWQ01000007">
    <property type="protein sequence ID" value="RGT38834.1"/>
    <property type="molecule type" value="Genomic_DNA"/>
</dbReference>
<dbReference type="EMBL" id="JAQMLA010000017">
    <property type="protein sequence ID" value="MDB8686587.1"/>
    <property type="molecule type" value="Genomic_DNA"/>
</dbReference>
<evidence type="ECO:0000313" key="5">
    <source>
        <dbReference type="EMBL" id="MCZ0688505.1"/>
    </source>
</evidence>
<accession>A0A2N5NP84</accession>
<feature type="domain" description="CinA C-terminal" evidence="1">
    <location>
        <begin position="16"/>
        <end position="168"/>
    </location>
</feature>
<dbReference type="Proteomes" id="UP000234849">
    <property type="component" value="Unassembled WGS sequence"/>
</dbReference>
<dbReference type="Pfam" id="PF02464">
    <property type="entry name" value="CinA"/>
    <property type="match status" value="1"/>
</dbReference>
<reference evidence="4" key="6">
    <citation type="submission" date="2022-11" db="EMBL/GenBank/DDBJ databases">
        <title>Temperate bacteriophages infecting mucin-degrading bacterium Ruminococcus gnavus from the human gut.</title>
        <authorList>
            <person name="Buttimer C."/>
        </authorList>
    </citation>
    <scope>NUCLEOTIDE SEQUENCE</scope>
    <source>
        <strain evidence="4">CCUG 49994</strain>
        <strain evidence="5">CCUG 52279</strain>
    </source>
</reference>
<evidence type="ECO:0000313" key="2">
    <source>
        <dbReference type="EMBL" id="MCB5493059.1"/>
    </source>
</evidence>
<dbReference type="NCBIfam" id="TIGR00199">
    <property type="entry name" value="PncC_domain"/>
    <property type="match status" value="1"/>
</dbReference>
<dbReference type="Proteomes" id="UP000283992">
    <property type="component" value="Unassembled WGS sequence"/>
</dbReference>
<evidence type="ECO:0000313" key="11">
    <source>
        <dbReference type="EMBL" id="NSI64581.1"/>
    </source>
</evidence>
<sequence length="174" mass="18554">MYTDWLLKMKENEAQTTLEERVVELLAEHKMTVTTAESCTGGLIAATLVNVPGASDVLNEGYITYSNEAKIRLVNVSPETLERYGAVSSQTAKEMANGAAKAAKAEAALSATGIAGPGGGTEEKPVGLVYIGCSVNGKTTAKRCVFDGNRMENRQHTVETALEMLVEALENLEK</sequence>
<evidence type="ECO:0000313" key="14">
    <source>
        <dbReference type="EMBL" id="PLT77714.1"/>
    </source>
</evidence>
<evidence type="ECO:0000313" key="25">
    <source>
        <dbReference type="Proteomes" id="UP000235093"/>
    </source>
</evidence>
<dbReference type="EMBL" id="QRLN01000001">
    <property type="protein sequence ID" value="RHJ16300.1"/>
    <property type="molecule type" value="Genomic_DNA"/>
</dbReference>
<evidence type="ECO:0000313" key="28">
    <source>
        <dbReference type="Proteomes" id="UP000283992"/>
    </source>
</evidence>
<dbReference type="EMBL" id="JAPRAY010000003">
    <property type="protein sequence ID" value="MCZ0666461.1"/>
    <property type="molecule type" value="Genomic_DNA"/>
</dbReference>
<reference evidence="9" key="3">
    <citation type="journal article" date="2020" name="Cell Host Microbe">
        <title>Functional and Genomic Variation between Human-Derived Isolates of Lachnospiraceae Reveals Inter- and Intra-Species Diversity.</title>
        <authorList>
            <person name="Sorbara M.T."/>
            <person name="Littmann E.R."/>
            <person name="Fontana E."/>
            <person name="Moody T.U."/>
            <person name="Kohout C.E."/>
            <person name="Gjonbalaj M."/>
            <person name="Eaton V."/>
            <person name="Seok R."/>
            <person name="Leiner I.M."/>
            <person name="Pamer E.G."/>
        </authorList>
    </citation>
    <scope>NUCLEOTIDE SEQUENCE</scope>
    <source>
        <strain evidence="11">MSK.11.9</strain>
        <strain evidence="10">MSK.15.32</strain>
        <strain evidence="9">MSK.22.53</strain>
    </source>
</reference>
<dbReference type="Proteomes" id="UP001211731">
    <property type="component" value="Unassembled WGS sequence"/>
</dbReference>
<evidence type="ECO:0000313" key="19">
    <source>
        <dbReference type="EMBL" id="RHG21940.1"/>
    </source>
</evidence>
<evidence type="ECO:0000313" key="20">
    <source>
        <dbReference type="EMBL" id="RHJ16300.1"/>
    </source>
</evidence>
<dbReference type="Gene3D" id="3.90.950.20">
    <property type="entry name" value="CinA-like"/>
    <property type="match status" value="1"/>
</dbReference>
<dbReference type="EMBL" id="JAJBOM010000005">
    <property type="protein sequence ID" value="MCB5618609.1"/>
    <property type="molecule type" value="Genomic_DNA"/>
</dbReference>
<dbReference type="Proteomes" id="UP001212160">
    <property type="component" value="Unassembled WGS sequence"/>
</dbReference>
<dbReference type="Proteomes" id="UP001297370">
    <property type="component" value="Unassembled WGS sequence"/>
</dbReference>
<evidence type="ECO:0000313" key="7">
    <source>
        <dbReference type="EMBL" id="MDB8686587.1"/>
    </source>
</evidence>
<dbReference type="Proteomes" id="UP000235093">
    <property type="component" value="Unassembled WGS sequence"/>
</dbReference>
<gene>
    <name evidence="12" type="ORF">CDL18_03320</name>
    <name evidence="15" type="ORF">CDL20_00340</name>
    <name evidence="14" type="ORF">CDL23_01025</name>
    <name evidence="13" type="ORF">CDL26_03050</name>
    <name evidence="20" type="ORF">DW142_01370</name>
    <name evidence="19" type="ORF">DW270_02765</name>
    <name evidence="18" type="ORF">DW812_03255</name>
    <name evidence="17" type="ORF">DWX36_09195</name>
    <name evidence="21" type="ORF">DWZ50_12150</name>
    <name evidence="16" type="ORF">DXC31_11860</name>
    <name evidence="9" type="ORF">G4958_01290</name>
    <name evidence="11" type="ORF">G4981_04735</name>
    <name evidence="10" type="ORF">G4993_00240</name>
    <name evidence="3" type="ORF">LIQ08_05465</name>
    <name evidence="2" type="ORF">LIQ10_04790</name>
    <name evidence="6" type="ORF">O8D18_00760</name>
    <name evidence="5" type="ORF">OZZ16_00985</name>
    <name evidence="4" type="ORF">OZZ17_02775</name>
    <name evidence="8" type="ORF">PNU63_06675</name>
    <name evidence="7" type="ORF">PNW85_07850</name>
</gene>
<dbReference type="AlphaFoldDB" id="A0A2N5NP84"/>
<evidence type="ECO:0000313" key="29">
    <source>
        <dbReference type="Proteomes" id="UP000284472"/>
    </source>
</evidence>
<evidence type="ECO:0000259" key="1">
    <source>
        <dbReference type="Pfam" id="PF02464"/>
    </source>
</evidence>
<evidence type="ECO:0000313" key="24">
    <source>
        <dbReference type="Proteomes" id="UP000234891"/>
    </source>
</evidence>
<dbReference type="Proteomes" id="UP000234840">
    <property type="component" value="Unassembled WGS sequence"/>
</dbReference>
<dbReference type="Proteomes" id="UP001079535">
    <property type="component" value="Unassembled WGS sequence"/>
</dbReference>
<evidence type="ECO:0000313" key="31">
    <source>
        <dbReference type="Proteomes" id="UP000285697"/>
    </source>
</evidence>
<dbReference type="Proteomes" id="UP001296581">
    <property type="component" value="Unassembled WGS sequence"/>
</dbReference>
<dbReference type="EMBL" id="JAAIRY010000005">
    <property type="protein sequence ID" value="NSI64581.1"/>
    <property type="molecule type" value="Genomic_DNA"/>
</dbReference>
<evidence type="ECO:0000313" key="6">
    <source>
        <dbReference type="EMBL" id="MCZ7692587.1"/>
    </source>
</evidence>
<dbReference type="Proteomes" id="UP000285610">
    <property type="component" value="Unassembled WGS sequence"/>
</dbReference>
<proteinExistence type="predicted"/>
<dbReference type="EMBL" id="JAAIRV010000001">
    <property type="protein sequence ID" value="NSI56836.1"/>
    <property type="molecule type" value="Genomic_DNA"/>
</dbReference>
<dbReference type="EMBL" id="JAJBNC010000006">
    <property type="protein sequence ID" value="MCB5493059.1"/>
    <property type="molecule type" value="Genomic_DNA"/>
</dbReference>
<evidence type="ECO:0000313" key="10">
    <source>
        <dbReference type="EMBL" id="NSI56836.1"/>
    </source>
</evidence>
<dbReference type="EMBL" id="QSIR01000003">
    <property type="protein sequence ID" value="RHD08349.1"/>
    <property type="molecule type" value="Genomic_DNA"/>
</dbReference>
<dbReference type="Proteomes" id="UP000283834">
    <property type="component" value="Unassembled WGS sequence"/>
</dbReference>
<evidence type="ECO:0000313" key="13">
    <source>
        <dbReference type="EMBL" id="PLT74541.1"/>
    </source>
</evidence>
<reference evidence="2" key="5">
    <citation type="submission" date="2021-10" db="EMBL/GenBank/DDBJ databases">
        <title>Collection of gut derived symbiotic bacterial strains cultured from healthy donors.</title>
        <authorList>
            <person name="Lin H."/>
            <person name="Littmann E."/>
            <person name="Claire K."/>
            <person name="Pamer E."/>
        </authorList>
    </citation>
    <scope>NUCLEOTIDE SEQUENCE</scope>
    <source>
        <strain evidence="3">MSK.23.18</strain>
        <strain evidence="2">MSK.23.4</strain>
    </source>
</reference>
<dbReference type="EMBL" id="JAAIRM010000002">
    <property type="protein sequence ID" value="NSI18008.1"/>
    <property type="molecule type" value="Genomic_DNA"/>
</dbReference>
<dbReference type="GeneID" id="57432403"/>
<evidence type="ECO:0000313" key="27">
    <source>
        <dbReference type="Proteomes" id="UP000283834"/>
    </source>
</evidence>
<reference evidence="7" key="8">
    <citation type="submission" date="2023-01" db="EMBL/GenBank/DDBJ databases">
        <title>Human gut microbiome strain richness.</title>
        <authorList>
            <person name="Chen-Liaw A."/>
        </authorList>
    </citation>
    <scope>NUCLEOTIDE SEQUENCE</scope>
    <source>
        <strain evidence="8">1001217st1_A9_1001217B_191108</strain>
        <strain evidence="7">RTP21484st1_H11_RTP21484_190118</strain>
    </source>
</reference>
<dbReference type="InterPro" id="IPR036653">
    <property type="entry name" value="CinA-like_C"/>
</dbReference>
<dbReference type="RefSeq" id="WP_004843824.1">
    <property type="nucleotide sequence ID" value="NZ_AP031446.1"/>
</dbReference>
<evidence type="ECO:0000313" key="21">
    <source>
        <dbReference type="EMBL" id="RHM73853.1"/>
    </source>
</evidence>
<dbReference type="EMBL" id="JAPZED010000001">
    <property type="protein sequence ID" value="MCZ7692587.1"/>
    <property type="molecule type" value="Genomic_DNA"/>
</dbReference>
<dbReference type="Proteomes" id="UP001296643">
    <property type="component" value="Unassembled WGS sequence"/>
</dbReference>
<dbReference type="EMBL" id="NIHT01000001">
    <property type="protein sequence ID" value="PLT77714.1"/>
    <property type="molecule type" value="Genomic_DNA"/>
</dbReference>
<reference evidence="9" key="4">
    <citation type="submission" date="2020-02" db="EMBL/GenBank/DDBJ databases">
        <authorList>
            <person name="Littmann E."/>
            <person name="Sorbara M."/>
        </authorList>
    </citation>
    <scope>NUCLEOTIDE SEQUENCE</scope>
    <source>
        <strain evidence="11">MSK.11.9</strain>
        <strain evidence="10">MSK.15.32</strain>
        <strain evidence="9">MSK.22.53</strain>
    </source>
</reference>
<evidence type="ECO:0000313" key="18">
    <source>
        <dbReference type="EMBL" id="RHD08349.1"/>
    </source>
</evidence>
<evidence type="ECO:0000313" key="23">
    <source>
        <dbReference type="Proteomes" id="UP000234849"/>
    </source>
</evidence>
<comment type="caution">
    <text evidence="2">The sequence shown here is derived from an EMBL/GenBank/DDBJ whole genome shotgun (WGS) entry which is preliminary data.</text>
</comment>
<dbReference type="STRING" id="33038.GCA_900067245_00189"/>
<dbReference type="Proteomes" id="UP001296580">
    <property type="component" value="Unassembled WGS sequence"/>
</dbReference>
<dbReference type="Proteomes" id="UP000234891">
    <property type="component" value="Unassembled WGS sequence"/>
</dbReference>
<dbReference type="Proteomes" id="UP001297422">
    <property type="component" value="Unassembled WGS sequence"/>
</dbReference>
<dbReference type="Proteomes" id="UP001148455">
    <property type="component" value="Unassembled WGS sequence"/>
</dbReference>
<evidence type="ECO:0000313" key="30">
    <source>
        <dbReference type="Proteomes" id="UP000285610"/>
    </source>
</evidence>
<evidence type="ECO:0000313" key="26">
    <source>
        <dbReference type="Proteomes" id="UP000260808"/>
    </source>
</evidence>
<evidence type="ECO:0000313" key="32">
    <source>
        <dbReference type="Proteomes" id="UP001297422"/>
    </source>
</evidence>
<dbReference type="InterPro" id="IPR008136">
    <property type="entry name" value="CinA_C"/>
</dbReference>
<dbReference type="SUPFAM" id="SSF142433">
    <property type="entry name" value="CinA-like"/>
    <property type="match status" value="1"/>
</dbReference>
<evidence type="ECO:0000313" key="4">
    <source>
        <dbReference type="EMBL" id="MCZ0666461.1"/>
    </source>
</evidence>
<evidence type="ECO:0000313" key="8">
    <source>
        <dbReference type="EMBL" id="MDB8738459.1"/>
    </source>
</evidence>
<dbReference type="Proteomes" id="UP000260808">
    <property type="component" value="Unassembled WGS sequence"/>
</dbReference>
<protein>
    <submittedName>
        <fullName evidence="2">CinA family protein</fullName>
    </submittedName>
</protein>
<dbReference type="EMBL" id="NIHW01000001">
    <property type="protein sequence ID" value="PLT89474.1"/>
    <property type="molecule type" value="Genomic_DNA"/>
</dbReference>
<reference evidence="26 27" key="2">
    <citation type="submission" date="2018-08" db="EMBL/GenBank/DDBJ databases">
        <title>A genome reference for cultivated species of the human gut microbiota.</title>
        <authorList>
            <person name="Zou Y."/>
            <person name="Xue W."/>
            <person name="Luo G."/>
        </authorList>
    </citation>
    <scope>NUCLEOTIDE SEQUENCE [LARGE SCALE GENOMIC DNA]</scope>
    <source>
        <strain evidence="17 27">AF19-16AC</strain>
        <strain evidence="21 30">AF33-12</strain>
        <strain evidence="20 28">AM12-54</strain>
        <strain evidence="19 31">AM22-7AC</strain>
        <strain evidence="18 29">AM32-6</strain>
        <strain evidence="16 26">TF01-20-2</strain>
    </source>
</reference>
<dbReference type="EMBL" id="NIHS01000003">
    <property type="protein sequence ID" value="PLT74541.1"/>
    <property type="molecule type" value="Genomic_DNA"/>
</dbReference>
<dbReference type="EMBL" id="JAPRBD010000001">
    <property type="protein sequence ID" value="MCZ0688505.1"/>
    <property type="molecule type" value="Genomic_DNA"/>
</dbReference>
<reference evidence="22 23" key="1">
    <citation type="journal article" date="2017" name="Genome Med.">
        <title>A novel Ruminococcus gnavus clade enriched in inflammatory bowel disease patients.</title>
        <authorList>
            <person name="Hall A.B."/>
            <person name="Yassour M."/>
            <person name="Sauk J."/>
            <person name="Garner A."/>
            <person name="Jiang X."/>
            <person name="Arthur T."/>
            <person name="Lagoudas G.K."/>
            <person name="Vatanen T."/>
            <person name="Fornelos N."/>
            <person name="Wilson R."/>
            <person name="Bertha M."/>
            <person name="Cohen M."/>
            <person name="Garber J."/>
            <person name="Khalili H."/>
            <person name="Gevers D."/>
            <person name="Ananthakrishnan A.N."/>
            <person name="Kugathasan S."/>
            <person name="Lander E.S."/>
            <person name="Blainey P."/>
            <person name="Vlamakis H."/>
            <person name="Xavier R.J."/>
            <person name="Huttenhower C."/>
        </authorList>
    </citation>
    <scope>NUCLEOTIDE SEQUENCE [LARGE SCALE GENOMIC DNA]</scope>
    <source>
        <strain evidence="12 23">RJX1118</strain>
        <strain evidence="13 24">RJX1124</strain>
        <strain evidence="14 25">RJX1125</strain>
        <strain evidence="15 22">RJX1128</strain>
    </source>
</reference>
<dbReference type="Proteomes" id="UP000285697">
    <property type="component" value="Unassembled WGS sequence"/>
</dbReference>
<evidence type="ECO:0000313" key="3">
    <source>
        <dbReference type="EMBL" id="MCB5618609.1"/>
    </source>
</evidence>
<dbReference type="EMBL" id="JAQMLR010000005">
    <property type="protein sequence ID" value="MDB8738459.1"/>
    <property type="molecule type" value="Genomic_DNA"/>
</dbReference>
<dbReference type="EMBL" id="QRIA01000002">
    <property type="protein sequence ID" value="RHG21940.1"/>
    <property type="molecule type" value="Genomic_DNA"/>
</dbReference>
<dbReference type="EMBL" id="NIHM01000003">
    <property type="protein sequence ID" value="PLT57233.1"/>
    <property type="molecule type" value="Genomic_DNA"/>
</dbReference>
<reference evidence="6" key="7">
    <citation type="submission" date="2022-12" db="EMBL/GenBank/DDBJ databases">
        <title>Genome of R. gnavus strain RSHDN_123.</title>
        <authorList>
            <person name="Abdugheni R."/>
        </authorList>
    </citation>
    <scope>NUCLEOTIDE SEQUENCE</scope>
    <source>
        <strain evidence="6">RSHDN_123</strain>
    </source>
</reference>
<organism evidence="2 32">
    <name type="scientific">Mediterraneibacter gnavus</name>
    <name type="common">Ruminococcus gnavus</name>
    <dbReference type="NCBI Taxonomy" id="33038"/>
    <lineage>
        <taxon>Bacteria</taxon>
        <taxon>Bacillati</taxon>
        <taxon>Bacillota</taxon>
        <taxon>Clostridia</taxon>
        <taxon>Lachnospirales</taxon>
        <taxon>Lachnospiraceae</taxon>
        <taxon>Mediterraneibacter</taxon>
    </lineage>
</organism>
<dbReference type="Proteomes" id="UP000284472">
    <property type="component" value="Unassembled WGS sequence"/>
</dbReference>
<dbReference type="EMBL" id="QSSX01000030">
    <property type="protein sequence ID" value="RGM21270.1"/>
    <property type="molecule type" value="Genomic_DNA"/>
</dbReference>
<dbReference type="Proteomes" id="UP001076974">
    <property type="component" value="Unassembled WGS sequence"/>
</dbReference>
<evidence type="ECO:0000313" key="9">
    <source>
        <dbReference type="EMBL" id="NSI18008.1"/>
    </source>
</evidence>